<dbReference type="AlphaFoldDB" id="A0A4Q2SHY1"/>
<name>A0A4Q2SHY1_9HYPH</name>
<dbReference type="Proteomes" id="UP000291088">
    <property type="component" value="Unassembled WGS sequence"/>
</dbReference>
<dbReference type="Pfam" id="PF05159">
    <property type="entry name" value="Capsule_synth"/>
    <property type="match status" value="1"/>
</dbReference>
<dbReference type="EMBL" id="SDVB01000311">
    <property type="protein sequence ID" value="RYC04643.1"/>
    <property type="molecule type" value="Genomic_DNA"/>
</dbReference>
<dbReference type="OrthoDB" id="9794206at2"/>
<proteinExistence type="predicted"/>
<evidence type="ECO:0000313" key="2">
    <source>
        <dbReference type="Proteomes" id="UP000291088"/>
    </source>
</evidence>
<keyword evidence="2" id="KW-1185">Reference proteome</keyword>
<gene>
    <name evidence="1" type="ORF">EUU22_21010</name>
</gene>
<evidence type="ECO:0000313" key="1">
    <source>
        <dbReference type="EMBL" id="RYC04643.1"/>
    </source>
</evidence>
<comment type="caution">
    <text evidence="1">The sequence shown here is derived from an EMBL/GenBank/DDBJ whole genome shotgun (WGS) entry which is preliminary data.</text>
</comment>
<protein>
    <submittedName>
        <fullName evidence="1">Capsular biosynthesis protein</fullName>
    </submittedName>
</protein>
<reference evidence="1 2" key="1">
    <citation type="submission" date="2019-01" db="EMBL/GenBank/DDBJ databases">
        <authorList>
            <person name="Deng T."/>
        </authorList>
    </citation>
    <scope>NUCLEOTIDE SEQUENCE [LARGE SCALE GENOMIC DNA]</scope>
    <source>
        <strain evidence="1 2">F8825</strain>
    </source>
</reference>
<accession>A0A4Q2SHY1</accession>
<dbReference type="InterPro" id="IPR007833">
    <property type="entry name" value="Capsule_polysaccharide_synth"/>
</dbReference>
<organism evidence="1 2">
    <name type="scientific">Ciceribacter ferrooxidans</name>
    <dbReference type="NCBI Taxonomy" id="2509717"/>
    <lineage>
        <taxon>Bacteria</taxon>
        <taxon>Pseudomonadati</taxon>
        <taxon>Pseudomonadota</taxon>
        <taxon>Alphaproteobacteria</taxon>
        <taxon>Hyphomicrobiales</taxon>
        <taxon>Rhizobiaceae</taxon>
        <taxon>Ciceribacter</taxon>
    </lineage>
</organism>
<dbReference type="GO" id="GO:0015774">
    <property type="term" value="P:polysaccharide transport"/>
    <property type="evidence" value="ECO:0007669"/>
    <property type="project" value="InterPro"/>
</dbReference>
<dbReference type="CDD" id="cd16441">
    <property type="entry name" value="beta_Kdo_transferase_KpsS"/>
    <property type="match status" value="1"/>
</dbReference>
<dbReference type="GO" id="GO:0000271">
    <property type="term" value="P:polysaccharide biosynthetic process"/>
    <property type="evidence" value="ECO:0007669"/>
    <property type="project" value="InterPro"/>
</dbReference>
<sequence>MRGLTLLILQGPASPFLKEVARQAESTGTKVFKINFCLGDAVFWWPRKADWFTGPSGDWPAFLRNYLPRNGITDILMLGDGRPKHAAAVEIAREAGVRVHILEQGYLRPDWLTIEPEGMSGRSWFPRDAATLRALADDVPAVDMRSHFRNSFLTYALYDLAYHVPNVLMGWLLHPHYRTHGPVHPAVEYAGWIRKGLTSGRRRRQAQEVQRVYLPKETAPPRYFLFPLQLPGDYQIRIHAPFGDHFEIVAATIASFAREAPPETRLLFKIHPIDNGLSGWAGVIVGEAGRYGVENRVDLIDGGDLDKLISSAAGIVTVNSTVGLSAVMAGKPVITLGAAIYDIAGITHQGSLASFWRAPQAPQPGMPEVLAKALVATTQVRGGFLGAEAIAIGARNVVQRILDPSSALERPAAVVNAYRYQPELEQAPVTAA</sequence>